<dbReference type="Proteomes" id="UP001254848">
    <property type="component" value="Unassembled WGS sequence"/>
</dbReference>
<protein>
    <recommendedName>
        <fullName evidence="8">Probable membrane transporter protein</fullName>
    </recommendedName>
</protein>
<sequence>MYLLLFIGGFIAAAISGAAGFGGALLLLPLLTQTIGPTMAVPVLTIAQLIGNLSRVYFGYKEIKWRPVALFIIGAIPMSVIGALSFVNIPKEIVTKIIGVAVICFVILKHYQIIKFEGNKRTMIIGGSFVGLFSGLVGSAGPLGAALFLALNLSPVSYISSEAVTAVTMHIVKTIVYQKYLDIGLEALELGLFIGVAMVAGTWAGKKVIEKLPKEIFVKGVTILLLIIGLELVLYG</sequence>
<name>A0ABU3NU45_9FIRM</name>
<evidence type="ECO:0000256" key="1">
    <source>
        <dbReference type="ARBA" id="ARBA00004651"/>
    </source>
</evidence>
<keyword evidence="3" id="KW-0813">Transport</keyword>
<accession>A0ABU3NU45</accession>
<keyword evidence="6 8" id="KW-1133">Transmembrane helix</keyword>
<feature type="transmembrane region" description="Helical" evidence="8">
    <location>
        <begin position="34"/>
        <end position="56"/>
    </location>
</feature>
<comment type="subcellular location">
    <subcellularLocation>
        <location evidence="1 8">Cell membrane</location>
        <topology evidence="1 8">Multi-pass membrane protein</topology>
    </subcellularLocation>
</comment>
<comment type="caution">
    <text evidence="9">The sequence shown here is derived from an EMBL/GenBank/DDBJ whole genome shotgun (WGS) entry which is preliminary data.</text>
</comment>
<evidence type="ECO:0000256" key="7">
    <source>
        <dbReference type="ARBA" id="ARBA00023136"/>
    </source>
</evidence>
<evidence type="ECO:0000256" key="8">
    <source>
        <dbReference type="RuleBase" id="RU363041"/>
    </source>
</evidence>
<reference evidence="9 10" key="1">
    <citation type="submission" date="2023-07" db="EMBL/GenBank/DDBJ databases">
        <title>The novel representative of Negativicutes class, Anaeroselena agilis gen. nov. sp. nov.</title>
        <authorList>
            <person name="Prokofeva M.I."/>
            <person name="Elcheninov A.G."/>
            <person name="Klyukina A."/>
            <person name="Kublanov I.V."/>
            <person name="Frolov E.N."/>
            <person name="Podosokorskaya O.A."/>
        </authorList>
    </citation>
    <scope>NUCLEOTIDE SEQUENCE [LARGE SCALE GENOMIC DNA]</scope>
    <source>
        <strain evidence="9 10">4137-cl</strain>
    </source>
</reference>
<evidence type="ECO:0000256" key="4">
    <source>
        <dbReference type="ARBA" id="ARBA00022475"/>
    </source>
</evidence>
<dbReference type="PANTHER" id="PTHR30269">
    <property type="entry name" value="TRANSMEMBRANE PROTEIN YFCA"/>
    <property type="match status" value="1"/>
</dbReference>
<feature type="transmembrane region" description="Helical" evidence="8">
    <location>
        <begin position="93"/>
        <end position="111"/>
    </location>
</feature>
<organism evidence="9 10">
    <name type="scientific">Anaeroselena agilis</name>
    <dbReference type="NCBI Taxonomy" id="3063788"/>
    <lineage>
        <taxon>Bacteria</taxon>
        <taxon>Bacillati</taxon>
        <taxon>Bacillota</taxon>
        <taxon>Negativicutes</taxon>
        <taxon>Acetonemataceae</taxon>
        <taxon>Anaeroselena</taxon>
    </lineage>
</organism>
<evidence type="ECO:0000256" key="6">
    <source>
        <dbReference type="ARBA" id="ARBA00022989"/>
    </source>
</evidence>
<keyword evidence="4 8" id="KW-1003">Cell membrane</keyword>
<dbReference type="EMBL" id="JAUOZS010000001">
    <property type="protein sequence ID" value="MDT8900341.1"/>
    <property type="molecule type" value="Genomic_DNA"/>
</dbReference>
<feature type="transmembrane region" description="Helical" evidence="8">
    <location>
        <begin position="183"/>
        <end position="204"/>
    </location>
</feature>
<gene>
    <name evidence="9" type="ORF">Q4T40_03685</name>
</gene>
<comment type="similarity">
    <text evidence="2 8">Belongs to the 4-toluene sulfonate uptake permease (TSUP) (TC 2.A.102) family.</text>
</comment>
<dbReference type="InterPro" id="IPR052017">
    <property type="entry name" value="TSUP"/>
</dbReference>
<evidence type="ECO:0000256" key="3">
    <source>
        <dbReference type="ARBA" id="ARBA00022448"/>
    </source>
</evidence>
<dbReference type="Pfam" id="PF01925">
    <property type="entry name" value="TauE"/>
    <property type="match status" value="1"/>
</dbReference>
<evidence type="ECO:0000256" key="5">
    <source>
        <dbReference type="ARBA" id="ARBA00022692"/>
    </source>
</evidence>
<feature type="transmembrane region" description="Helical" evidence="8">
    <location>
        <begin position="68"/>
        <end position="87"/>
    </location>
</feature>
<keyword evidence="5 8" id="KW-0812">Transmembrane</keyword>
<dbReference type="PANTHER" id="PTHR30269:SF37">
    <property type="entry name" value="MEMBRANE TRANSPORTER PROTEIN"/>
    <property type="match status" value="1"/>
</dbReference>
<feature type="transmembrane region" description="Helical" evidence="8">
    <location>
        <begin position="123"/>
        <end position="151"/>
    </location>
</feature>
<dbReference type="RefSeq" id="WP_413778892.1">
    <property type="nucleotide sequence ID" value="NZ_JAUOZS010000001.1"/>
</dbReference>
<evidence type="ECO:0000256" key="2">
    <source>
        <dbReference type="ARBA" id="ARBA00009142"/>
    </source>
</evidence>
<evidence type="ECO:0000313" key="10">
    <source>
        <dbReference type="Proteomes" id="UP001254848"/>
    </source>
</evidence>
<feature type="transmembrane region" description="Helical" evidence="8">
    <location>
        <begin position="216"/>
        <end position="235"/>
    </location>
</feature>
<keyword evidence="7 8" id="KW-0472">Membrane</keyword>
<proteinExistence type="inferred from homology"/>
<keyword evidence="10" id="KW-1185">Reference proteome</keyword>
<evidence type="ECO:0000313" key="9">
    <source>
        <dbReference type="EMBL" id="MDT8900341.1"/>
    </source>
</evidence>
<dbReference type="InterPro" id="IPR002781">
    <property type="entry name" value="TM_pro_TauE-like"/>
</dbReference>